<protein>
    <submittedName>
        <fullName evidence="2">Uncharacterized protein</fullName>
    </submittedName>
</protein>
<sequence length="262" mass="28108">MKLLVASARILGSCIGALLVPLTVIWLVEIGVAGAWKWLPGCAVLIAGLAGCSAAALWWPRALMRATAVVAALVWGTVALSAAYWPAVTTRAEVREAFDRVGYDGGIVDPTIWELGGSWCAFGSRSLLGCPRLSADYLVNEGESEDVIRALEEAGFELVKGARPRPVESFDHPGSGSMGVGSRYWFKDDGMRVEVTVIDDQDMAVPMQGMNDLTAYVPTSTERVSLEFSDAANPHQLLDNIAELGFWSPDASLEDVQPPPGW</sequence>
<keyword evidence="1" id="KW-0812">Transmembrane</keyword>
<evidence type="ECO:0000313" key="3">
    <source>
        <dbReference type="Proteomes" id="UP000618818"/>
    </source>
</evidence>
<proteinExistence type="predicted"/>
<keyword evidence="3" id="KW-1185">Reference proteome</keyword>
<accession>A0ABR8NKQ9</accession>
<dbReference type="Proteomes" id="UP000618818">
    <property type="component" value="Unassembled WGS sequence"/>
</dbReference>
<dbReference type="RefSeq" id="WP_191196868.1">
    <property type="nucleotide sequence ID" value="NZ_JACXYZ010000004.1"/>
</dbReference>
<evidence type="ECO:0000256" key="1">
    <source>
        <dbReference type="SAM" id="Phobius"/>
    </source>
</evidence>
<keyword evidence="1" id="KW-1133">Transmembrane helix</keyword>
<reference evidence="2 3" key="1">
    <citation type="submission" date="2020-09" db="EMBL/GenBank/DDBJ databases">
        <title>novel species in genus Nocardioides.</title>
        <authorList>
            <person name="Zhang G."/>
        </authorList>
    </citation>
    <scope>NUCLEOTIDE SEQUENCE [LARGE SCALE GENOMIC DNA]</scope>
    <source>
        <strain evidence="2 3">KCTC 39551</strain>
    </source>
</reference>
<name>A0ABR8NKQ9_9ACTN</name>
<feature type="transmembrane region" description="Helical" evidence="1">
    <location>
        <begin position="38"/>
        <end position="59"/>
    </location>
</feature>
<dbReference type="EMBL" id="JACXYZ010000004">
    <property type="protein sequence ID" value="MBD3927019.1"/>
    <property type="molecule type" value="Genomic_DNA"/>
</dbReference>
<keyword evidence="1" id="KW-0472">Membrane</keyword>
<evidence type="ECO:0000313" key="2">
    <source>
        <dbReference type="EMBL" id="MBD3927019.1"/>
    </source>
</evidence>
<comment type="caution">
    <text evidence="2">The sequence shown here is derived from an EMBL/GenBank/DDBJ whole genome shotgun (WGS) entry which is preliminary data.</text>
</comment>
<feature type="transmembrane region" description="Helical" evidence="1">
    <location>
        <begin position="66"/>
        <end position="85"/>
    </location>
</feature>
<organism evidence="2 3">
    <name type="scientific">Nocardioides cavernae</name>
    <dbReference type="NCBI Taxonomy" id="1921566"/>
    <lineage>
        <taxon>Bacteria</taxon>
        <taxon>Bacillati</taxon>
        <taxon>Actinomycetota</taxon>
        <taxon>Actinomycetes</taxon>
        <taxon>Propionibacteriales</taxon>
        <taxon>Nocardioidaceae</taxon>
        <taxon>Nocardioides</taxon>
    </lineage>
</organism>
<gene>
    <name evidence="2" type="ORF">IEZ26_20530</name>
</gene>
<feature type="transmembrane region" description="Helical" evidence="1">
    <location>
        <begin position="12"/>
        <end position="32"/>
    </location>
</feature>